<dbReference type="PANTHER" id="PTHR42909:SF1">
    <property type="entry name" value="CARBOHYDRATE KINASE PFKB DOMAIN-CONTAINING PROTEIN"/>
    <property type="match status" value="1"/>
</dbReference>
<dbReference type="GO" id="GO:0016798">
    <property type="term" value="F:hydrolase activity, acting on glycosyl bonds"/>
    <property type="evidence" value="ECO:0007669"/>
    <property type="project" value="TreeGrafter"/>
</dbReference>
<gene>
    <name evidence="2" type="ORF">Gohar_004958</name>
</gene>
<dbReference type="Gene3D" id="3.40.1190.20">
    <property type="match status" value="1"/>
</dbReference>
<accession>A0A7J9H6U1</accession>
<organism evidence="2 3">
    <name type="scientific">Gossypium harknessii</name>
    <dbReference type="NCBI Taxonomy" id="34285"/>
    <lineage>
        <taxon>Eukaryota</taxon>
        <taxon>Viridiplantae</taxon>
        <taxon>Streptophyta</taxon>
        <taxon>Embryophyta</taxon>
        <taxon>Tracheophyta</taxon>
        <taxon>Spermatophyta</taxon>
        <taxon>Magnoliopsida</taxon>
        <taxon>eudicotyledons</taxon>
        <taxon>Gunneridae</taxon>
        <taxon>Pentapetalae</taxon>
        <taxon>rosids</taxon>
        <taxon>malvids</taxon>
        <taxon>Malvales</taxon>
        <taxon>Malvaceae</taxon>
        <taxon>Malvoideae</taxon>
        <taxon>Gossypium</taxon>
    </lineage>
</organism>
<proteinExistence type="predicted"/>
<dbReference type="GO" id="GO:0005737">
    <property type="term" value="C:cytoplasm"/>
    <property type="evidence" value="ECO:0007669"/>
    <property type="project" value="TreeGrafter"/>
</dbReference>
<dbReference type="InterPro" id="IPR029056">
    <property type="entry name" value="Ribokinase-like"/>
</dbReference>
<evidence type="ECO:0000313" key="2">
    <source>
        <dbReference type="EMBL" id="MBA0805442.1"/>
    </source>
</evidence>
<reference evidence="2 3" key="1">
    <citation type="journal article" date="2019" name="Genome Biol. Evol.">
        <title>Insights into the evolution of the New World diploid cottons (Gossypium, subgenus Houzingenia) based on genome sequencing.</title>
        <authorList>
            <person name="Grover C.E."/>
            <person name="Arick M.A. 2nd"/>
            <person name="Thrash A."/>
            <person name="Conover J.L."/>
            <person name="Sanders W.S."/>
            <person name="Peterson D.G."/>
            <person name="Frelichowski J.E."/>
            <person name="Scheffler J.A."/>
            <person name="Scheffler B.E."/>
            <person name="Wendel J.F."/>
        </authorList>
    </citation>
    <scope>NUCLEOTIDE SEQUENCE [LARGE SCALE GENOMIC DNA]</scope>
    <source>
        <strain evidence="2">0</strain>
        <tissue evidence="2">Leaf</tissue>
    </source>
</reference>
<keyword evidence="3" id="KW-1185">Reference proteome</keyword>
<feature type="non-terminal residue" evidence="2">
    <location>
        <position position="1"/>
    </location>
</feature>
<dbReference type="EMBL" id="JABFAD010000008">
    <property type="protein sequence ID" value="MBA0805442.1"/>
    <property type="molecule type" value="Genomic_DNA"/>
</dbReference>
<keyword evidence="1" id="KW-0479">Metal-binding</keyword>
<dbReference type="OrthoDB" id="198885at2759"/>
<comment type="caution">
    <text evidence="2">The sequence shown here is derived from an EMBL/GenBank/DDBJ whole genome shotgun (WGS) entry which is preliminary data.</text>
</comment>
<dbReference type="Proteomes" id="UP000593560">
    <property type="component" value="Unassembled WGS sequence"/>
</dbReference>
<evidence type="ECO:0000313" key="3">
    <source>
        <dbReference type="Proteomes" id="UP000593560"/>
    </source>
</evidence>
<dbReference type="GO" id="GO:0046872">
    <property type="term" value="F:metal ion binding"/>
    <property type="evidence" value="ECO:0007669"/>
    <property type="project" value="UniProtKB-KW"/>
</dbReference>
<dbReference type="AlphaFoldDB" id="A0A7J9H6U1"/>
<dbReference type="GO" id="GO:0004730">
    <property type="term" value="F:pseudouridylate synthase activity"/>
    <property type="evidence" value="ECO:0007669"/>
    <property type="project" value="TreeGrafter"/>
</dbReference>
<evidence type="ECO:0008006" key="4">
    <source>
        <dbReference type="Google" id="ProtNLM"/>
    </source>
</evidence>
<dbReference type="SUPFAM" id="SSF53613">
    <property type="entry name" value="Ribokinase-like"/>
    <property type="match status" value="1"/>
</dbReference>
<sequence>MEKRRKDGEVETVLVVIGGMVLDIQATYSIPPHLRTTCPGHVHYLQGGVARNIVECMTNLGAQPFMISSLGFDMPAGIRKHQDVETPIVCHILDVTREVEVGVASVEAVEMFLSPEWILQFKHTIHSALLLMVDANESSYFRSCLP</sequence>
<protein>
    <recommendedName>
        <fullName evidence="4">Carbohydrate kinase PfkB domain-containing protein</fullName>
    </recommendedName>
</protein>
<evidence type="ECO:0000256" key="1">
    <source>
        <dbReference type="ARBA" id="ARBA00022723"/>
    </source>
</evidence>
<name>A0A7J9H6U1_9ROSI</name>
<dbReference type="PANTHER" id="PTHR42909">
    <property type="entry name" value="ZGC:136858"/>
    <property type="match status" value="1"/>
</dbReference>